<protein>
    <submittedName>
        <fullName evidence="2">Uncharacterized protein</fullName>
    </submittedName>
</protein>
<dbReference type="Proteomes" id="UP000001404">
    <property type="component" value="Chromosome"/>
</dbReference>
<accession>D2PC02</accession>
<feature type="region of interest" description="Disordered" evidence="1">
    <location>
        <begin position="1"/>
        <end position="48"/>
    </location>
</feature>
<dbReference type="AlphaFoldDB" id="D2PC02"/>
<sequence>MTEEVNKSNNNSTITANDSNINASSEQVRKSKSNKSKTSQDKKKKEKNRRNWIKVYTANVDQFVTLKGRIRALTLEIVKDTPLITFSELIEKLKTRDEFVRKYLSGEVQISRRKATSQEITIRKILDGMAKEGLILKIQLNDEPFLRFALPEQLEYLRQQGLRIA</sequence>
<evidence type="ECO:0000313" key="3">
    <source>
        <dbReference type="Proteomes" id="UP000001404"/>
    </source>
</evidence>
<evidence type="ECO:0000256" key="1">
    <source>
        <dbReference type="SAM" id="MobiDB-lite"/>
    </source>
</evidence>
<reference evidence="3" key="1">
    <citation type="journal article" date="2009" name="Proc. Natl. Acad. Sci. U.S.A.">
        <title>Biogeography of the Sulfolobus islandicus pan-genome.</title>
        <authorList>
            <person name="Reno M.L."/>
            <person name="Held N.L."/>
            <person name="Fields C.J."/>
            <person name="Burke P.V."/>
            <person name="Whitaker R.J."/>
        </authorList>
    </citation>
    <scope>NUCLEOTIDE SEQUENCE [LARGE SCALE GENOMIC DNA]</scope>
    <source>
        <strain evidence="3">L.D.8.5 / Lassen #2</strain>
    </source>
</reference>
<dbReference type="KEGG" id="sii:LD85_1555"/>
<feature type="compositionally biased region" description="Polar residues" evidence="1">
    <location>
        <begin position="7"/>
        <end position="26"/>
    </location>
</feature>
<proteinExistence type="predicted"/>
<dbReference type="RefSeq" id="WP_012952893.1">
    <property type="nucleotide sequence ID" value="NC_013769.1"/>
</dbReference>
<evidence type="ECO:0000313" key="2">
    <source>
        <dbReference type="EMBL" id="ADB87222.1"/>
    </source>
</evidence>
<dbReference type="HOGENOM" id="CLU_1607230_0_0_2"/>
<name>D2PC02_SACI9</name>
<gene>
    <name evidence="2" type="ordered locus">LD85_1555</name>
</gene>
<organism evidence="2 3">
    <name type="scientific">Saccharolobus islandicus (strain L.D.8.5 / Lassen #2)</name>
    <name type="common">Sulfolobus islandicus</name>
    <dbReference type="NCBI Taxonomy" id="425944"/>
    <lineage>
        <taxon>Archaea</taxon>
        <taxon>Thermoproteota</taxon>
        <taxon>Thermoprotei</taxon>
        <taxon>Sulfolobales</taxon>
        <taxon>Sulfolobaceae</taxon>
        <taxon>Saccharolobus</taxon>
    </lineage>
</organism>
<dbReference type="EMBL" id="CP001731">
    <property type="protein sequence ID" value="ADB87222.1"/>
    <property type="molecule type" value="Genomic_DNA"/>
</dbReference>